<feature type="compositionally biased region" description="Polar residues" evidence="1">
    <location>
        <begin position="198"/>
        <end position="223"/>
    </location>
</feature>
<gene>
    <name evidence="2" type="ORF">SAMN04488056_10775</name>
</gene>
<dbReference type="EMBL" id="FOVR01000007">
    <property type="protein sequence ID" value="SFO50696.1"/>
    <property type="molecule type" value="Genomic_DNA"/>
</dbReference>
<reference evidence="2 3" key="1">
    <citation type="submission" date="2016-10" db="EMBL/GenBank/DDBJ databases">
        <authorList>
            <person name="de Groot N.N."/>
        </authorList>
    </citation>
    <scope>NUCLEOTIDE SEQUENCE [LARGE SCALE GENOMIC DNA]</scope>
    <source>
        <strain evidence="2 3">CGMCC 1.9157</strain>
    </source>
</reference>
<evidence type="ECO:0008006" key="4">
    <source>
        <dbReference type="Google" id="ProtNLM"/>
    </source>
</evidence>
<proteinExistence type="predicted"/>
<sequence>MKNVGLIVSSVGHAALMGWALISLPSPSANDVSDLEILPIELVSVSDVTDVVKGEATAEVQEEVKEATKKTPEPIEEIPEPAPKVAPKPKEAAPQEQAEPQPPVVEPDPVPTPEPEPAPEPEPEPEPTPQPEPEVAPEPEPTPEPEPEKPAEVAPKPIAALPKIKPRIPRQPARQEEPKRSFDVNALKALANEAETGAPTQSGAEDQSASFGSRNGTEAAAMTQSELDALRAQISRCWSPPVGAADASQLAVKIEFGLDRQGNVNFGPQPIQYPANQFGVAAVESAMRAVRRCAPYSLPADKYEAWRRVRINFDPSDMF</sequence>
<feature type="compositionally biased region" description="Basic and acidic residues" evidence="1">
    <location>
        <begin position="173"/>
        <end position="182"/>
    </location>
</feature>
<name>A0A1I5HS20_9HYPH</name>
<feature type="compositionally biased region" description="Acidic residues" evidence="1">
    <location>
        <begin position="135"/>
        <end position="145"/>
    </location>
</feature>
<feature type="compositionally biased region" description="Basic and acidic residues" evidence="1">
    <location>
        <begin position="62"/>
        <end position="73"/>
    </location>
</feature>
<evidence type="ECO:0000313" key="2">
    <source>
        <dbReference type="EMBL" id="SFO50696.1"/>
    </source>
</evidence>
<dbReference type="Proteomes" id="UP000199236">
    <property type="component" value="Unassembled WGS sequence"/>
</dbReference>
<accession>A0A1I5HS20</accession>
<dbReference type="STRING" id="655353.SAMN04488056_10775"/>
<keyword evidence="3" id="KW-1185">Reference proteome</keyword>
<feature type="compositionally biased region" description="Pro residues" evidence="1">
    <location>
        <begin position="100"/>
        <end position="116"/>
    </location>
</feature>
<evidence type="ECO:0000313" key="3">
    <source>
        <dbReference type="Proteomes" id="UP000199236"/>
    </source>
</evidence>
<feature type="compositionally biased region" description="Low complexity" evidence="1">
    <location>
        <begin position="152"/>
        <end position="163"/>
    </location>
</feature>
<dbReference type="Gene3D" id="3.30.1150.10">
    <property type="match status" value="1"/>
</dbReference>
<dbReference type="AlphaFoldDB" id="A0A1I5HS20"/>
<organism evidence="2 3">
    <name type="scientific">Cohaesibacter marisflavi</name>
    <dbReference type="NCBI Taxonomy" id="655353"/>
    <lineage>
        <taxon>Bacteria</taxon>
        <taxon>Pseudomonadati</taxon>
        <taxon>Pseudomonadota</taxon>
        <taxon>Alphaproteobacteria</taxon>
        <taxon>Hyphomicrobiales</taxon>
        <taxon>Cohaesibacteraceae</taxon>
    </lineage>
</organism>
<protein>
    <recommendedName>
        <fullName evidence="4">Cell division and transport-associated protein TolA</fullName>
    </recommendedName>
</protein>
<feature type="region of interest" description="Disordered" evidence="1">
    <location>
        <begin position="59"/>
        <end position="223"/>
    </location>
</feature>
<evidence type="ECO:0000256" key="1">
    <source>
        <dbReference type="SAM" id="MobiDB-lite"/>
    </source>
</evidence>